<feature type="compositionally biased region" description="Low complexity" evidence="1">
    <location>
        <begin position="42"/>
        <end position="57"/>
    </location>
</feature>
<feature type="non-terminal residue" evidence="2">
    <location>
        <position position="1"/>
    </location>
</feature>
<reference evidence="2" key="1">
    <citation type="submission" date="2021-02" db="EMBL/GenBank/DDBJ databases">
        <authorList>
            <person name="Nowell W R."/>
        </authorList>
    </citation>
    <scope>NUCLEOTIDE SEQUENCE</scope>
</reference>
<name>A0A8S2NLU2_9BILA</name>
<sequence>RSVFERIFDSLIKGTHHTETSSNGSFINDEHDDETHRHDDPSTNPSSADISSSTSNNLAALTQ</sequence>
<accession>A0A8S2NLU2</accession>
<evidence type="ECO:0000313" key="2">
    <source>
        <dbReference type="EMBL" id="CAF4006660.1"/>
    </source>
</evidence>
<feature type="region of interest" description="Disordered" evidence="1">
    <location>
        <begin position="15"/>
        <end position="63"/>
    </location>
</feature>
<dbReference type="EMBL" id="CAJOBI010004594">
    <property type="protein sequence ID" value="CAF4006660.1"/>
    <property type="molecule type" value="Genomic_DNA"/>
</dbReference>
<proteinExistence type="predicted"/>
<evidence type="ECO:0000313" key="3">
    <source>
        <dbReference type="Proteomes" id="UP000676336"/>
    </source>
</evidence>
<dbReference type="Proteomes" id="UP000676336">
    <property type="component" value="Unassembled WGS sequence"/>
</dbReference>
<gene>
    <name evidence="2" type="ORF">SMN809_LOCUS12237</name>
</gene>
<dbReference type="AlphaFoldDB" id="A0A8S2NLU2"/>
<evidence type="ECO:0000256" key="1">
    <source>
        <dbReference type="SAM" id="MobiDB-lite"/>
    </source>
</evidence>
<protein>
    <submittedName>
        <fullName evidence="2">Uncharacterized protein</fullName>
    </submittedName>
</protein>
<comment type="caution">
    <text evidence="2">The sequence shown here is derived from an EMBL/GenBank/DDBJ whole genome shotgun (WGS) entry which is preliminary data.</text>
</comment>
<organism evidence="2 3">
    <name type="scientific">Rotaria magnacalcarata</name>
    <dbReference type="NCBI Taxonomy" id="392030"/>
    <lineage>
        <taxon>Eukaryota</taxon>
        <taxon>Metazoa</taxon>
        <taxon>Spiralia</taxon>
        <taxon>Gnathifera</taxon>
        <taxon>Rotifera</taxon>
        <taxon>Eurotatoria</taxon>
        <taxon>Bdelloidea</taxon>
        <taxon>Philodinida</taxon>
        <taxon>Philodinidae</taxon>
        <taxon>Rotaria</taxon>
    </lineage>
</organism>